<dbReference type="AlphaFoldDB" id="A0A8J3MPG1"/>
<evidence type="ECO:0000313" key="1">
    <source>
        <dbReference type="EMBL" id="GHO42880.1"/>
    </source>
</evidence>
<dbReference type="EMBL" id="BNJF01000001">
    <property type="protein sequence ID" value="GHO42880.1"/>
    <property type="molecule type" value="Genomic_DNA"/>
</dbReference>
<accession>A0A8J3MPG1</accession>
<reference evidence="1" key="1">
    <citation type="submission" date="2020-10" db="EMBL/GenBank/DDBJ databases">
        <title>Taxonomic study of unclassified bacteria belonging to the class Ktedonobacteria.</title>
        <authorList>
            <person name="Yabe S."/>
            <person name="Wang C.M."/>
            <person name="Zheng Y."/>
            <person name="Sakai Y."/>
            <person name="Cavaletti L."/>
            <person name="Monciardini P."/>
            <person name="Donadio S."/>
        </authorList>
    </citation>
    <scope>NUCLEOTIDE SEQUENCE</scope>
    <source>
        <strain evidence="1">SOSP1-1</strain>
    </source>
</reference>
<dbReference type="RefSeq" id="WP_220192379.1">
    <property type="nucleotide sequence ID" value="NZ_BNJF01000001.1"/>
</dbReference>
<gene>
    <name evidence="1" type="ORF">KSX_10430</name>
</gene>
<keyword evidence="2" id="KW-1185">Reference proteome</keyword>
<comment type="caution">
    <text evidence="1">The sequence shown here is derived from an EMBL/GenBank/DDBJ whole genome shotgun (WGS) entry which is preliminary data.</text>
</comment>
<dbReference type="Proteomes" id="UP000612362">
    <property type="component" value="Unassembled WGS sequence"/>
</dbReference>
<proteinExistence type="predicted"/>
<name>A0A8J3MPG1_9CHLR</name>
<evidence type="ECO:0000313" key="2">
    <source>
        <dbReference type="Proteomes" id="UP000612362"/>
    </source>
</evidence>
<evidence type="ECO:0008006" key="3">
    <source>
        <dbReference type="Google" id="ProtNLM"/>
    </source>
</evidence>
<dbReference type="Gene3D" id="3.40.605.10">
    <property type="entry name" value="Aldehyde Dehydrogenase, Chain A, domain 1"/>
    <property type="match status" value="1"/>
</dbReference>
<dbReference type="GO" id="GO:0016491">
    <property type="term" value="F:oxidoreductase activity"/>
    <property type="evidence" value="ECO:0007669"/>
    <property type="project" value="InterPro"/>
</dbReference>
<sequence>MSTTLHGSPQFPSIESSISTHEEMGQAIQLLQQQKNTWTTLPLRTRITILELLIANVSSEAQLWVEVCCQAKGLTPQQAGEEWSIGPWPTLRHLRQLRQSLLDIEAFGRPRIPGPVTTRPDGQVVAQVFPTTGYDRVFFPGMTAEIWMEPGVNADTLPQTQALTYQANQQAQGKVALVLGAGNVSSIVLTDVLYKLFVEHQVTLLKMNPVNAYLGPIIERCFQPLIERDFLRIVYGGLSKGLSSVSILTSMRYTSLALIRPLRPLCLELAARGQDAKGQCSHSTRSE</sequence>
<organism evidence="1 2">
    <name type="scientific">Ktedonospora formicarum</name>
    <dbReference type="NCBI Taxonomy" id="2778364"/>
    <lineage>
        <taxon>Bacteria</taxon>
        <taxon>Bacillati</taxon>
        <taxon>Chloroflexota</taxon>
        <taxon>Ktedonobacteria</taxon>
        <taxon>Ktedonobacterales</taxon>
        <taxon>Ktedonobacteraceae</taxon>
        <taxon>Ktedonospora</taxon>
    </lineage>
</organism>
<protein>
    <recommendedName>
        <fullName evidence="3">Aldehyde dehydrogenase domain-containing protein</fullName>
    </recommendedName>
</protein>
<dbReference type="InterPro" id="IPR016162">
    <property type="entry name" value="Ald_DH_N"/>
</dbReference>